<keyword evidence="2" id="KW-1185">Reference proteome</keyword>
<organism evidence="1 2">
    <name type="scientific">Mixta hanseatica</name>
    <dbReference type="NCBI Taxonomy" id="2872648"/>
    <lineage>
        <taxon>Bacteria</taxon>
        <taxon>Pseudomonadati</taxon>
        <taxon>Pseudomonadota</taxon>
        <taxon>Gammaproteobacteria</taxon>
        <taxon>Enterobacterales</taxon>
        <taxon>Erwiniaceae</taxon>
        <taxon>Mixta</taxon>
    </lineage>
</organism>
<evidence type="ECO:0000313" key="2">
    <source>
        <dbReference type="Proteomes" id="UP001056635"/>
    </source>
</evidence>
<sequence length="72" mass="8161">MLVERKARNDTYFLALTLLADGDFIPDRMAKLLFSFWLYHSVKRGASQNIVPLCFRHTSCCGRARENGIAPG</sequence>
<dbReference type="EMBL" id="CP082904">
    <property type="protein sequence ID" value="UQY45550.1"/>
    <property type="molecule type" value="Genomic_DNA"/>
</dbReference>
<gene>
    <name evidence="1" type="ORF">K6958_07805</name>
</gene>
<dbReference type="Proteomes" id="UP001056635">
    <property type="component" value="Chromosome"/>
</dbReference>
<reference evidence="1" key="1">
    <citation type="submission" date="2021-09" db="EMBL/GenBank/DDBJ databases">
        <title>First case of bloodstream infection caused by Mixta hanseatica sp. nov., a member of the Erwiniaceae family.</title>
        <authorList>
            <person name="Both A."/>
            <person name="Huang J."/>
            <person name="Wenzel P."/>
            <person name="Aepfelbacher M."/>
            <person name="Rohde H."/>
            <person name="Christner M."/>
            <person name="Hentschke M."/>
        </authorList>
    </citation>
    <scope>NUCLEOTIDE SEQUENCE</scope>
    <source>
        <strain evidence="1">X22927</strain>
    </source>
</reference>
<protein>
    <submittedName>
        <fullName evidence="1">Uncharacterized protein</fullName>
    </submittedName>
</protein>
<evidence type="ECO:0000313" key="1">
    <source>
        <dbReference type="EMBL" id="UQY45550.1"/>
    </source>
</evidence>
<dbReference type="RefSeq" id="WP_249894106.1">
    <property type="nucleotide sequence ID" value="NZ_CP082904.1"/>
</dbReference>
<accession>A0ABY4RFC6</accession>
<name>A0ABY4RFC6_9GAMM</name>
<proteinExistence type="predicted"/>